<evidence type="ECO:0000313" key="1">
    <source>
        <dbReference type="EMBL" id="KKM04182.1"/>
    </source>
</evidence>
<sequence length="165" mass="18851">MLIFDDNNRTIILDDIYTPTPTDYMWVLDLQIMDYTLAPLLVLEEIICPSIKIRILGFEFFLPANWNILVFSEETSELDVVEISELAGREFTAFVYNISNPKITRYEPGLVTVIDYVSEYVNVGPALSKHQLLCHPISPVDWVNVTPSDTYNKYLKQTVVGDIIG</sequence>
<organism evidence="1">
    <name type="scientific">marine sediment metagenome</name>
    <dbReference type="NCBI Taxonomy" id="412755"/>
    <lineage>
        <taxon>unclassified sequences</taxon>
        <taxon>metagenomes</taxon>
        <taxon>ecological metagenomes</taxon>
    </lineage>
</organism>
<reference evidence="1" key="1">
    <citation type="journal article" date="2015" name="Nature">
        <title>Complex archaea that bridge the gap between prokaryotes and eukaryotes.</title>
        <authorList>
            <person name="Spang A."/>
            <person name="Saw J.H."/>
            <person name="Jorgensen S.L."/>
            <person name="Zaremba-Niedzwiedzka K."/>
            <person name="Martijn J."/>
            <person name="Lind A.E."/>
            <person name="van Eijk R."/>
            <person name="Schleper C."/>
            <person name="Guy L."/>
            <person name="Ettema T.J."/>
        </authorList>
    </citation>
    <scope>NUCLEOTIDE SEQUENCE</scope>
</reference>
<name>A0A0F9HLX9_9ZZZZ</name>
<accession>A0A0F9HLX9</accession>
<dbReference type="EMBL" id="LAZR01016514">
    <property type="protein sequence ID" value="KKM04182.1"/>
    <property type="molecule type" value="Genomic_DNA"/>
</dbReference>
<proteinExistence type="predicted"/>
<comment type="caution">
    <text evidence="1">The sequence shown here is derived from an EMBL/GenBank/DDBJ whole genome shotgun (WGS) entry which is preliminary data.</text>
</comment>
<gene>
    <name evidence="1" type="ORF">LCGC14_1766840</name>
</gene>
<protein>
    <submittedName>
        <fullName evidence="1">Uncharacterized protein</fullName>
    </submittedName>
</protein>
<dbReference type="AlphaFoldDB" id="A0A0F9HLX9"/>